<keyword evidence="2" id="KW-1185">Reference proteome</keyword>
<reference evidence="1 2" key="1">
    <citation type="submission" date="2020-06" db="EMBL/GenBank/DDBJ databases">
        <title>Description of novel acetic acid bacteria.</title>
        <authorList>
            <person name="Sombolestani A."/>
        </authorList>
    </citation>
    <scope>NUCLEOTIDE SEQUENCE [LARGE SCALE GENOMIC DNA]</scope>
    <source>
        <strain evidence="1 2">LMG 27010</strain>
    </source>
</reference>
<dbReference type="Proteomes" id="UP000585665">
    <property type="component" value="Unassembled WGS sequence"/>
</dbReference>
<accession>A0A850P9H0</accession>
<comment type="caution">
    <text evidence="1">The sequence shown here is derived from an EMBL/GenBank/DDBJ whole genome shotgun (WGS) entry which is preliminary data.</text>
</comment>
<evidence type="ECO:0000313" key="2">
    <source>
        <dbReference type="Proteomes" id="UP000585665"/>
    </source>
</evidence>
<protein>
    <submittedName>
        <fullName evidence="1">Uncharacterized protein</fullName>
    </submittedName>
</protein>
<gene>
    <name evidence="1" type="ORF">HUK82_01950</name>
</gene>
<proteinExistence type="predicted"/>
<dbReference type="RefSeq" id="WP_176612349.1">
    <property type="nucleotide sequence ID" value="NZ_JABXXR010000007.1"/>
</dbReference>
<dbReference type="AlphaFoldDB" id="A0A850P9H0"/>
<evidence type="ECO:0000313" key="1">
    <source>
        <dbReference type="EMBL" id="NVN39329.1"/>
    </source>
</evidence>
<sequence>MSTMKHWSDCAVHNGPAMEPGPCDCGGYEAAIDKKQGSSGIGLEGFYTHAIQGELSSREGVSTLRSVSPEDRIVVTINGAVACDRSGPATVTVNID</sequence>
<organism evidence="1 2">
    <name type="scientific">Ameyamaea chiangmaiensis</name>
    <dbReference type="NCBI Taxonomy" id="442969"/>
    <lineage>
        <taxon>Bacteria</taxon>
        <taxon>Pseudomonadati</taxon>
        <taxon>Pseudomonadota</taxon>
        <taxon>Alphaproteobacteria</taxon>
        <taxon>Acetobacterales</taxon>
        <taxon>Acetobacteraceae</taxon>
        <taxon>Ameyamaea</taxon>
    </lineage>
</organism>
<name>A0A850P9H0_9PROT</name>
<dbReference type="EMBL" id="JABXXR010000007">
    <property type="protein sequence ID" value="NVN39329.1"/>
    <property type="molecule type" value="Genomic_DNA"/>
</dbReference>